<name>A0A9P1DEV6_9DINO</name>
<feature type="transmembrane region" description="Helical" evidence="1">
    <location>
        <begin position="247"/>
        <end position="265"/>
    </location>
</feature>
<organism evidence="4">
    <name type="scientific">Cladocopium goreaui</name>
    <dbReference type="NCBI Taxonomy" id="2562237"/>
    <lineage>
        <taxon>Eukaryota</taxon>
        <taxon>Sar</taxon>
        <taxon>Alveolata</taxon>
        <taxon>Dinophyceae</taxon>
        <taxon>Suessiales</taxon>
        <taxon>Symbiodiniaceae</taxon>
        <taxon>Cladocopium</taxon>
    </lineage>
</organism>
<comment type="caution">
    <text evidence="4">The sequence shown here is derived from an EMBL/GenBank/DDBJ whole genome shotgun (WGS) entry which is preliminary data.</text>
</comment>
<sequence length="419" mass="45933">MAALVLPLGFLGRSSGDSPGFGVVYLIVFGSFHVQAPGVVPLCGRKGVTPVAHLLAQAKKDYPGLKKVLYFPTWLWLNDSDAALQLTTASGILGGLLAIYGGFVGWLGLLLSHAALQSLAVTGEFWFVWDYMVFEAGALVLLLPSSLPLSAGLGASHLPVPCVALAWQVLAIRLMLGFAKTKFGESDVSKDNLFLQGFFIWQLLPNHLSWHLHHAPLWLLRASYGFMLYVEVILPFCAFFTGPPRFVGAWGLIVLMLGIFLTGNWGQFNLGYIVVCLGLLDLHISYASFFSHSWLLPPVMLVYLFISLICCVFDTWTNTAWMWFTWEIIPMFQLHNLLGLIRFLAPFRLINAYGVFPPEALPQVRSTVVFQGSDDGSLGSPKAVGGHPSVSSPMGMGGVYHQTLGRYVNLQTLEFFSGA</sequence>
<dbReference type="PANTHER" id="PTHR14463">
    <property type="entry name" value="LIPASE MATURATION FACTOR"/>
    <property type="match status" value="1"/>
</dbReference>
<dbReference type="GO" id="GO:0051604">
    <property type="term" value="P:protein maturation"/>
    <property type="evidence" value="ECO:0007669"/>
    <property type="project" value="InterPro"/>
</dbReference>
<feature type="transmembrane region" description="Helical" evidence="1">
    <location>
        <begin position="82"/>
        <end position="111"/>
    </location>
</feature>
<keyword evidence="2" id="KW-0732">Signal</keyword>
<reference evidence="5 6" key="2">
    <citation type="submission" date="2024-05" db="EMBL/GenBank/DDBJ databases">
        <authorList>
            <person name="Chen Y."/>
            <person name="Shah S."/>
            <person name="Dougan E. K."/>
            <person name="Thang M."/>
            <person name="Chan C."/>
        </authorList>
    </citation>
    <scope>NUCLEOTIDE SEQUENCE [LARGE SCALE GENOMIC DNA]</scope>
</reference>
<feature type="signal peptide" evidence="2">
    <location>
        <begin position="1"/>
        <end position="16"/>
    </location>
</feature>
<reference evidence="4" key="1">
    <citation type="submission" date="2022-10" db="EMBL/GenBank/DDBJ databases">
        <authorList>
            <person name="Chen Y."/>
            <person name="Dougan E. K."/>
            <person name="Chan C."/>
            <person name="Rhodes N."/>
            <person name="Thang M."/>
        </authorList>
    </citation>
    <scope>NUCLEOTIDE SEQUENCE</scope>
</reference>
<evidence type="ECO:0000259" key="3">
    <source>
        <dbReference type="Pfam" id="PF06762"/>
    </source>
</evidence>
<evidence type="ECO:0000313" key="5">
    <source>
        <dbReference type="EMBL" id="CAL4795026.1"/>
    </source>
</evidence>
<feature type="transmembrane region" description="Helical" evidence="1">
    <location>
        <begin position="218"/>
        <end position="240"/>
    </location>
</feature>
<keyword evidence="6" id="KW-1185">Reference proteome</keyword>
<keyword evidence="1" id="KW-0812">Transmembrane</keyword>
<dbReference type="OrthoDB" id="437594at2759"/>
<dbReference type="InterPro" id="IPR057434">
    <property type="entry name" value="LMF1/2_N"/>
</dbReference>
<dbReference type="PANTHER" id="PTHR14463:SF5">
    <property type="entry name" value="LIPASE MATURATION FACTOR 2"/>
    <property type="match status" value="1"/>
</dbReference>
<feature type="transmembrane region" description="Helical" evidence="1">
    <location>
        <begin position="271"/>
        <end position="289"/>
    </location>
</feature>
<feature type="transmembrane region" description="Helical" evidence="1">
    <location>
        <begin position="301"/>
        <end position="324"/>
    </location>
</feature>
<evidence type="ECO:0000313" key="4">
    <source>
        <dbReference type="EMBL" id="CAI4007714.1"/>
    </source>
</evidence>
<dbReference type="Pfam" id="PF06762">
    <property type="entry name" value="LMF1"/>
    <property type="match status" value="1"/>
</dbReference>
<protein>
    <recommendedName>
        <fullName evidence="3">Lipase maturation factor 1/2 N-terminal domain-containing protein</fullName>
    </recommendedName>
</protein>
<evidence type="ECO:0000256" key="1">
    <source>
        <dbReference type="SAM" id="Phobius"/>
    </source>
</evidence>
<dbReference type="EMBL" id="CAMXCT020004112">
    <property type="protein sequence ID" value="CAL1161089.1"/>
    <property type="molecule type" value="Genomic_DNA"/>
</dbReference>
<keyword evidence="1" id="KW-1133">Transmembrane helix</keyword>
<feature type="chain" id="PRO_5043271291" description="Lipase maturation factor 1/2 N-terminal domain-containing protein" evidence="2">
    <location>
        <begin position="17"/>
        <end position="419"/>
    </location>
</feature>
<dbReference type="EMBL" id="CAMXCT030004112">
    <property type="protein sequence ID" value="CAL4795026.1"/>
    <property type="molecule type" value="Genomic_DNA"/>
</dbReference>
<feature type="transmembrane region" description="Helical" evidence="1">
    <location>
        <begin position="149"/>
        <end position="172"/>
    </location>
</feature>
<proteinExistence type="predicted"/>
<dbReference type="InterPro" id="IPR009613">
    <property type="entry name" value="LMF"/>
</dbReference>
<dbReference type="Proteomes" id="UP001152797">
    <property type="component" value="Unassembled WGS sequence"/>
</dbReference>
<evidence type="ECO:0000313" key="6">
    <source>
        <dbReference type="Proteomes" id="UP001152797"/>
    </source>
</evidence>
<feature type="domain" description="Lipase maturation factor 1/2 N-terminal" evidence="3">
    <location>
        <begin position="126"/>
        <end position="281"/>
    </location>
</feature>
<dbReference type="AlphaFoldDB" id="A0A9P1DEV6"/>
<feature type="transmembrane region" description="Helical" evidence="1">
    <location>
        <begin position="123"/>
        <end position="143"/>
    </location>
</feature>
<evidence type="ECO:0000256" key="2">
    <source>
        <dbReference type="SAM" id="SignalP"/>
    </source>
</evidence>
<keyword evidence="1" id="KW-0472">Membrane</keyword>
<dbReference type="EMBL" id="CAMXCT010004112">
    <property type="protein sequence ID" value="CAI4007714.1"/>
    <property type="molecule type" value="Genomic_DNA"/>
</dbReference>
<accession>A0A9P1DEV6</accession>
<dbReference type="GO" id="GO:0005789">
    <property type="term" value="C:endoplasmic reticulum membrane"/>
    <property type="evidence" value="ECO:0007669"/>
    <property type="project" value="TreeGrafter"/>
</dbReference>
<gene>
    <name evidence="4" type="ORF">C1SCF055_LOCUS33243</name>
</gene>